<dbReference type="PROSITE" id="PS50240">
    <property type="entry name" value="TRYPSIN_DOM"/>
    <property type="match status" value="1"/>
</dbReference>
<evidence type="ECO:0000256" key="2">
    <source>
        <dbReference type="ARBA" id="ARBA00022525"/>
    </source>
</evidence>
<reference evidence="9" key="1">
    <citation type="submission" date="2020-11" db="EMBL/GenBank/DDBJ databases">
        <authorList>
            <person name="Tran Van P."/>
        </authorList>
    </citation>
    <scope>NUCLEOTIDE SEQUENCE</scope>
</reference>
<dbReference type="OrthoDB" id="6656697at2759"/>
<feature type="compositionally biased region" description="Gly residues" evidence="7">
    <location>
        <begin position="84"/>
        <end position="137"/>
    </location>
</feature>
<feature type="compositionally biased region" description="Gly residues" evidence="7">
    <location>
        <begin position="61"/>
        <end position="76"/>
    </location>
</feature>
<dbReference type="GO" id="GO:0006508">
    <property type="term" value="P:proteolysis"/>
    <property type="evidence" value="ECO:0007669"/>
    <property type="project" value="InterPro"/>
</dbReference>
<evidence type="ECO:0000256" key="1">
    <source>
        <dbReference type="ARBA" id="ARBA00004613"/>
    </source>
</evidence>
<dbReference type="InterPro" id="IPR001314">
    <property type="entry name" value="Peptidase_S1A"/>
</dbReference>
<dbReference type="GO" id="GO:0004252">
    <property type="term" value="F:serine-type endopeptidase activity"/>
    <property type="evidence" value="ECO:0007669"/>
    <property type="project" value="InterPro"/>
</dbReference>
<keyword evidence="10" id="KW-1185">Reference proteome</keyword>
<proteinExistence type="inferred from homology"/>
<dbReference type="PANTHER" id="PTHR24256">
    <property type="entry name" value="TRYPTASE-RELATED"/>
    <property type="match status" value="1"/>
</dbReference>
<dbReference type="InterPro" id="IPR009003">
    <property type="entry name" value="Peptidase_S1_PA"/>
</dbReference>
<keyword evidence="2" id="KW-0964">Secreted</keyword>
<feature type="domain" description="Peptidase S1" evidence="8">
    <location>
        <begin position="397"/>
        <end position="676"/>
    </location>
</feature>
<gene>
    <name evidence="9" type="ORF">NMOB1V02_LOCUS10979</name>
</gene>
<feature type="compositionally biased region" description="Pro residues" evidence="7">
    <location>
        <begin position="138"/>
        <end position="153"/>
    </location>
</feature>
<dbReference type="Gene3D" id="2.40.10.10">
    <property type="entry name" value="Trypsin-like serine proteases"/>
    <property type="match status" value="2"/>
</dbReference>
<feature type="region of interest" description="Disordered" evidence="7">
    <location>
        <begin position="61"/>
        <end position="153"/>
    </location>
</feature>
<evidence type="ECO:0000256" key="5">
    <source>
        <dbReference type="ARBA" id="ARBA00023180"/>
    </source>
</evidence>
<comment type="similarity">
    <text evidence="6">Belongs to the peptidase S1 family. CLIP subfamily.</text>
</comment>
<dbReference type="SUPFAM" id="SSF50494">
    <property type="entry name" value="Trypsin-like serine proteases"/>
    <property type="match status" value="2"/>
</dbReference>
<evidence type="ECO:0000256" key="3">
    <source>
        <dbReference type="ARBA" id="ARBA00022729"/>
    </source>
</evidence>
<dbReference type="FunFam" id="2.40.10.10:FF:000054">
    <property type="entry name" value="Complement C1r subcomponent"/>
    <property type="match status" value="1"/>
</dbReference>
<dbReference type="Proteomes" id="UP000678499">
    <property type="component" value="Unassembled WGS sequence"/>
</dbReference>
<dbReference type="GO" id="GO:0005576">
    <property type="term" value="C:extracellular region"/>
    <property type="evidence" value="ECO:0007669"/>
    <property type="project" value="UniProtKB-SubCell"/>
</dbReference>
<dbReference type="CDD" id="cd00190">
    <property type="entry name" value="Tryp_SPc"/>
    <property type="match status" value="1"/>
</dbReference>
<evidence type="ECO:0000256" key="4">
    <source>
        <dbReference type="ARBA" id="ARBA00023157"/>
    </source>
</evidence>
<organism evidence="9">
    <name type="scientific">Notodromas monacha</name>
    <dbReference type="NCBI Taxonomy" id="399045"/>
    <lineage>
        <taxon>Eukaryota</taxon>
        <taxon>Metazoa</taxon>
        <taxon>Ecdysozoa</taxon>
        <taxon>Arthropoda</taxon>
        <taxon>Crustacea</taxon>
        <taxon>Oligostraca</taxon>
        <taxon>Ostracoda</taxon>
        <taxon>Podocopa</taxon>
        <taxon>Podocopida</taxon>
        <taxon>Cypridocopina</taxon>
        <taxon>Cypridoidea</taxon>
        <taxon>Cyprididae</taxon>
        <taxon>Notodromas</taxon>
    </lineage>
</organism>
<dbReference type="InterPro" id="IPR043504">
    <property type="entry name" value="Peptidase_S1_PA_chymotrypsin"/>
</dbReference>
<dbReference type="AlphaFoldDB" id="A0A7R9GI27"/>
<dbReference type="EMBL" id="CAJPEX010005281">
    <property type="protein sequence ID" value="CAG0923515.1"/>
    <property type="molecule type" value="Genomic_DNA"/>
</dbReference>
<dbReference type="InterPro" id="IPR001254">
    <property type="entry name" value="Trypsin_dom"/>
</dbReference>
<dbReference type="PRINTS" id="PR00722">
    <property type="entry name" value="CHYMOTRYPSIN"/>
</dbReference>
<comment type="subcellular location">
    <subcellularLocation>
        <location evidence="1">Secreted</location>
    </subcellularLocation>
</comment>
<evidence type="ECO:0000256" key="7">
    <source>
        <dbReference type="SAM" id="MobiDB-lite"/>
    </source>
</evidence>
<evidence type="ECO:0000313" key="9">
    <source>
        <dbReference type="EMBL" id="CAD7283363.1"/>
    </source>
</evidence>
<accession>A0A7R9GI27</accession>
<feature type="non-terminal residue" evidence="9">
    <location>
        <position position="1"/>
    </location>
</feature>
<name>A0A7R9GI27_9CRUS</name>
<keyword evidence="5" id="KW-0325">Glycoprotein</keyword>
<dbReference type="InterPro" id="IPR051487">
    <property type="entry name" value="Ser/Thr_Proteases_Immune/Dev"/>
</dbReference>
<dbReference type="SMART" id="SM00020">
    <property type="entry name" value="Tryp_SPc"/>
    <property type="match status" value="1"/>
</dbReference>
<keyword evidence="3" id="KW-0732">Signal</keyword>
<dbReference type="EMBL" id="OA887318">
    <property type="protein sequence ID" value="CAD7283363.1"/>
    <property type="molecule type" value="Genomic_DNA"/>
</dbReference>
<evidence type="ECO:0000259" key="8">
    <source>
        <dbReference type="PROSITE" id="PS50240"/>
    </source>
</evidence>
<evidence type="ECO:0000256" key="6">
    <source>
        <dbReference type="ARBA" id="ARBA00024195"/>
    </source>
</evidence>
<keyword evidence="4" id="KW-1015">Disulfide bond</keyword>
<sequence length="678" mass="69826">FRIRVTDGGPLKEAVERNSLVQAPAGFWAASPRTSASTTGVVSRQIAGGFGGGGGGFGGGGGGGSGGFGGGGGPGFGKRPNQPGFGGAGGNFGGAGGNFGGAGGNFQGGPGGNFQGGPGGNFQGGPGGNFGGHGGGHLPPPPPPPVVPPPLPKPPRPPRRIIFALWSWCKNDNERSLVYASASWLTAVAKLTGGITPQGITCQLGEVYCCGGGEGGGGGIDPYPPGTCGVQRNFYYRSPYGQADYGEYPWQALILDSQDGFVGGGVLINNGHVLTATHKIYDYYINNRLGDIVKSRKGCYLDNGGGGGGGHHGGGNGFGGSGGSNGFGGNPGNIGSGFGGSGGGSYSHCGHGARCCCLPQIKCGAGGPNDGSGLIDLRIVNKPPQGITCQLGEVYCCGGGEGGGGGIDPYPPGTCGVQRNFYYRSPYGQADYGEYPWQALILDSQDGFVGGGVLINNGHVLTATHKIYDYYINNRLGELKVRLGDWDVGGNNPEEKFPFQERRVARILIQDGFNINNVYNNLAILYLARPVEYTPVIGPVCLPPFEARNFDGQLCWTAGWGKDAFGHKGEFQAILKEVDVPVQNPQTCQNLLGHVLSTPGRPYKFNARQHICAGGIAGKDACDGDGGSALVCQNQFDKKFYLAGIVAFGVGCAQPDVPGGYVNVVTFNEWIRHNTGYH</sequence>
<protein>
    <recommendedName>
        <fullName evidence="8">Peptidase S1 domain-containing protein</fullName>
    </recommendedName>
</protein>
<dbReference type="Pfam" id="PF00089">
    <property type="entry name" value="Trypsin"/>
    <property type="match status" value="2"/>
</dbReference>
<evidence type="ECO:0000313" key="10">
    <source>
        <dbReference type="Proteomes" id="UP000678499"/>
    </source>
</evidence>